<comment type="caution">
    <text evidence="1">The sequence shown here is derived from an EMBL/GenBank/DDBJ whole genome shotgun (WGS) entry which is preliminary data.</text>
</comment>
<protein>
    <submittedName>
        <fullName evidence="1">Uncharacterized protein</fullName>
    </submittedName>
</protein>
<evidence type="ECO:0000313" key="1">
    <source>
        <dbReference type="EMBL" id="GBN70783.1"/>
    </source>
</evidence>
<evidence type="ECO:0000313" key="2">
    <source>
        <dbReference type="Proteomes" id="UP000499080"/>
    </source>
</evidence>
<reference evidence="1 2" key="1">
    <citation type="journal article" date="2019" name="Sci. Rep.">
        <title>Orb-weaving spider Araneus ventricosus genome elucidates the spidroin gene catalogue.</title>
        <authorList>
            <person name="Kono N."/>
            <person name="Nakamura H."/>
            <person name="Ohtoshi R."/>
            <person name="Moran D.A.P."/>
            <person name="Shinohara A."/>
            <person name="Yoshida Y."/>
            <person name="Fujiwara M."/>
            <person name="Mori M."/>
            <person name="Tomita M."/>
            <person name="Arakawa K."/>
        </authorList>
    </citation>
    <scope>NUCLEOTIDE SEQUENCE [LARGE SCALE GENOMIC DNA]</scope>
</reference>
<dbReference type="AlphaFoldDB" id="A0A4Y2R562"/>
<sequence length="104" mass="11842">MALSLPISGSLENSCGSIIREDVFLSEHGPFPAYLRKFYLSDCDRFSCAGTVTELHYAKECDLTFSWLMMKPAPNFEQEWLKRGANNLVSRQQKNDGRLSFSNK</sequence>
<dbReference type="Proteomes" id="UP000499080">
    <property type="component" value="Unassembled WGS sequence"/>
</dbReference>
<accession>A0A4Y2R562</accession>
<proteinExistence type="predicted"/>
<dbReference type="EMBL" id="BGPR01142605">
    <property type="protein sequence ID" value="GBN70783.1"/>
    <property type="molecule type" value="Genomic_DNA"/>
</dbReference>
<keyword evidence="2" id="KW-1185">Reference proteome</keyword>
<name>A0A4Y2R562_ARAVE</name>
<organism evidence="1 2">
    <name type="scientific">Araneus ventricosus</name>
    <name type="common">Orbweaver spider</name>
    <name type="synonym">Epeira ventricosa</name>
    <dbReference type="NCBI Taxonomy" id="182803"/>
    <lineage>
        <taxon>Eukaryota</taxon>
        <taxon>Metazoa</taxon>
        <taxon>Ecdysozoa</taxon>
        <taxon>Arthropoda</taxon>
        <taxon>Chelicerata</taxon>
        <taxon>Arachnida</taxon>
        <taxon>Araneae</taxon>
        <taxon>Araneomorphae</taxon>
        <taxon>Entelegynae</taxon>
        <taxon>Araneoidea</taxon>
        <taxon>Araneidae</taxon>
        <taxon>Araneus</taxon>
    </lineage>
</organism>
<gene>
    <name evidence="1" type="ORF">AVEN_44665_1</name>
</gene>